<dbReference type="EMBL" id="ASGP02000004">
    <property type="protein sequence ID" value="KAH9510887.1"/>
    <property type="molecule type" value="Genomic_DNA"/>
</dbReference>
<sequence>MARDSQSFIGYQCRWMNPMCSVCDKCKSDKSISNEQQDNSIYFINSPYKSLAILELYASPSNSIHFS</sequence>
<name>A0A922HTX6_DERFA</name>
<dbReference type="Proteomes" id="UP000790347">
    <property type="component" value="Unassembled WGS sequence"/>
</dbReference>
<dbReference type="AlphaFoldDB" id="A0A922HTX6"/>
<keyword evidence="2" id="KW-1185">Reference proteome</keyword>
<gene>
    <name evidence="1" type="ORF">DERF_009387</name>
</gene>
<evidence type="ECO:0000313" key="1">
    <source>
        <dbReference type="EMBL" id="KAH9510887.1"/>
    </source>
</evidence>
<accession>A0A922HTX6</accession>
<comment type="caution">
    <text evidence="1">The sequence shown here is derived from an EMBL/GenBank/DDBJ whole genome shotgun (WGS) entry which is preliminary data.</text>
</comment>
<reference evidence="1" key="1">
    <citation type="submission" date="2013-05" db="EMBL/GenBank/DDBJ databases">
        <authorList>
            <person name="Yim A.K.Y."/>
            <person name="Chan T.F."/>
            <person name="Ji K.M."/>
            <person name="Liu X.Y."/>
            <person name="Zhou J.W."/>
            <person name="Li R.Q."/>
            <person name="Yang K.Y."/>
            <person name="Li J."/>
            <person name="Li M."/>
            <person name="Law P.T.W."/>
            <person name="Wu Y.L."/>
            <person name="Cai Z.L."/>
            <person name="Qin H."/>
            <person name="Bao Y."/>
            <person name="Leung R.K.K."/>
            <person name="Ng P.K.S."/>
            <person name="Zou J."/>
            <person name="Zhong X.J."/>
            <person name="Ran P.X."/>
            <person name="Zhong N.S."/>
            <person name="Liu Z.G."/>
            <person name="Tsui S.K.W."/>
        </authorList>
    </citation>
    <scope>NUCLEOTIDE SEQUENCE</scope>
    <source>
        <strain evidence="1">Derf</strain>
        <tissue evidence="1">Whole organism</tissue>
    </source>
</reference>
<protein>
    <submittedName>
        <fullName evidence="1">Uncharacterized protein</fullName>
    </submittedName>
</protein>
<organism evidence="1 2">
    <name type="scientific">Dermatophagoides farinae</name>
    <name type="common">American house dust mite</name>
    <dbReference type="NCBI Taxonomy" id="6954"/>
    <lineage>
        <taxon>Eukaryota</taxon>
        <taxon>Metazoa</taxon>
        <taxon>Ecdysozoa</taxon>
        <taxon>Arthropoda</taxon>
        <taxon>Chelicerata</taxon>
        <taxon>Arachnida</taxon>
        <taxon>Acari</taxon>
        <taxon>Acariformes</taxon>
        <taxon>Sarcoptiformes</taxon>
        <taxon>Astigmata</taxon>
        <taxon>Psoroptidia</taxon>
        <taxon>Analgoidea</taxon>
        <taxon>Pyroglyphidae</taxon>
        <taxon>Dermatophagoidinae</taxon>
        <taxon>Dermatophagoides</taxon>
    </lineage>
</organism>
<evidence type="ECO:0000313" key="2">
    <source>
        <dbReference type="Proteomes" id="UP000790347"/>
    </source>
</evidence>
<reference evidence="1" key="2">
    <citation type="journal article" date="2022" name="Res Sq">
        <title>Comparative Genomics Reveals Insights into the Divergent Evolution of Astigmatic Mites and Household Pest Adaptations.</title>
        <authorList>
            <person name="Xiong Q."/>
            <person name="Wan A.T.-Y."/>
            <person name="Liu X.-Y."/>
            <person name="Fung C.S.-H."/>
            <person name="Xiao X."/>
            <person name="Malainual N."/>
            <person name="Hou J."/>
            <person name="Wang L."/>
            <person name="Wang M."/>
            <person name="Yang K."/>
            <person name="Cui Y."/>
            <person name="Leung E."/>
            <person name="Nong W."/>
            <person name="Shin S.-K."/>
            <person name="Au S."/>
            <person name="Jeong K.Y."/>
            <person name="Chew F.T."/>
            <person name="Hui J."/>
            <person name="Leung T.F."/>
            <person name="Tungtrongchitr A."/>
            <person name="Zhong N."/>
            <person name="Liu Z."/>
            <person name="Tsui S."/>
        </authorList>
    </citation>
    <scope>NUCLEOTIDE SEQUENCE</scope>
    <source>
        <strain evidence="1">Derf</strain>
        <tissue evidence="1">Whole organism</tissue>
    </source>
</reference>
<proteinExistence type="predicted"/>